<dbReference type="CDD" id="cd00094">
    <property type="entry name" value="HX"/>
    <property type="match status" value="1"/>
</dbReference>
<keyword evidence="6 10" id="KW-0862">Zinc</keyword>
<dbReference type="GO" id="GO:0004222">
    <property type="term" value="F:metalloendopeptidase activity"/>
    <property type="evidence" value="ECO:0000318"/>
    <property type="project" value="GO_Central"/>
</dbReference>
<dbReference type="GO" id="GO:0006508">
    <property type="term" value="P:proteolysis"/>
    <property type="evidence" value="ECO:0007669"/>
    <property type="project" value="UniProtKB-KW"/>
</dbReference>
<feature type="binding site" evidence="11">
    <location>
        <position position="193"/>
    </location>
    <ligand>
        <name>Ca(2+)</name>
        <dbReference type="ChEBI" id="CHEBI:29108"/>
        <label>2</label>
    </ligand>
</feature>
<dbReference type="Pfam" id="PF00045">
    <property type="entry name" value="Hemopexin"/>
    <property type="match status" value="4"/>
</dbReference>
<organism evidence="17 18">
    <name type="scientific">Branchiostoma floridae</name>
    <name type="common">Florida lancelet</name>
    <name type="synonym">Amphioxus</name>
    <dbReference type="NCBI Taxonomy" id="7739"/>
    <lineage>
        <taxon>Eukaryota</taxon>
        <taxon>Metazoa</taxon>
        <taxon>Chordata</taxon>
        <taxon>Cephalochordata</taxon>
        <taxon>Leptocardii</taxon>
        <taxon>Amphioxiformes</taxon>
        <taxon>Branchiostomatidae</taxon>
        <taxon>Branchiostoma</taxon>
    </lineage>
</organism>
<evidence type="ECO:0000256" key="13">
    <source>
        <dbReference type="PROSITE-ProRule" id="PRU01011"/>
    </source>
</evidence>
<dbReference type="PROSITE" id="PS51642">
    <property type="entry name" value="HEMOPEXIN_2"/>
    <property type="match status" value="4"/>
</dbReference>
<feature type="repeat" description="Hemopexin" evidence="13">
    <location>
        <begin position="387"/>
        <end position="432"/>
    </location>
</feature>
<feature type="modified residue" description="Phosphotyrosine; by PKDCC" evidence="12">
    <location>
        <position position="422"/>
    </location>
</feature>
<name>A0A9J7MVQ7_BRAFL</name>
<feature type="repeat" description="Hemopexin" evidence="13">
    <location>
        <begin position="342"/>
        <end position="386"/>
    </location>
</feature>
<feature type="binding site" evidence="11">
    <location>
        <position position="205"/>
    </location>
    <ligand>
        <name>Zn(2+)</name>
        <dbReference type="ChEBI" id="CHEBI:29105"/>
        <label>1</label>
    </ligand>
</feature>
<evidence type="ECO:0000259" key="16">
    <source>
        <dbReference type="SMART" id="SM00235"/>
    </source>
</evidence>
<keyword evidence="7" id="KW-0482">Metalloprotease</keyword>
<protein>
    <submittedName>
        <fullName evidence="18">Matrix metalloproteinase-14-like isoform X1</fullName>
    </submittedName>
</protein>
<dbReference type="FunFam" id="2.110.10.10:FF:000007">
    <property type="entry name" value="stromelysin-3 isoform X2"/>
    <property type="match status" value="1"/>
</dbReference>
<evidence type="ECO:0000256" key="15">
    <source>
        <dbReference type="SAM" id="SignalP"/>
    </source>
</evidence>
<feature type="binding site" evidence="11">
    <location>
        <position position="231"/>
    </location>
    <ligand>
        <name>Ca(2+)</name>
        <dbReference type="ChEBI" id="CHEBI:29108"/>
        <label>3</label>
    </ligand>
</feature>
<dbReference type="SMART" id="SM00120">
    <property type="entry name" value="HX"/>
    <property type="match status" value="4"/>
</dbReference>
<dbReference type="InterPro" id="IPR018487">
    <property type="entry name" value="Hemopexin-like_repeat"/>
</dbReference>
<dbReference type="PANTHER" id="PTHR10201:SF331">
    <property type="entry name" value="MATRIX METALLOPROTEINASE-14-LIKE ISOFORM X1"/>
    <property type="match status" value="1"/>
</dbReference>
<feature type="binding site" evidence="11">
    <location>
        <position position="234"/>
    </location>
    <ligand>
        <name>Ca(2+)</name>
        <dbReference type="ChEBI" id="CHEBI:29108"/>
        <label>1</label>
    </ligand>
</feature>
<keyword evidence="8" id="KW-0865">Zymogen</keyword>
<accession>A0A9J7MVQ7</accession>
<dbReference type="PIRSF" id="PIRSF001191">
    <property type="entry name" value="Peptidase_M10A_matrix"/>
    <property type="match status" value="1"/>
</dbReference>
<dbReference type="SUPFAM" id="SSF55486">
    <property type="entry name" value="Metalloproteases ('zincins'), catalytic domain"/>
    <property type="match status" value="1"/>
</dbReference>
<dbReference type="InterPro" id="IPR001818">
    <property type="entry name" value="Pept_M10_metallopeptidase"/>
</dbReference>
<comment type="cofactor">
    <cofactor evidence="11">
        <name>Zn(2+)</name>
        <dbReference type="ChEBI" id="CHEBI:29105"/>
    </cofactor>
    <text evidence="11">Binds 2 Zn(2+) ions per subunit.</text>
</comment>
<evidence type="ECO:0000256" key="6">
    <source>
        <dbReference type="ARBA" id="ARBA00022833"/>
    </source>
</evidence>
<keyword evidence="2" id="KW-0645">Protease</keyword>
<evidence type="ECO:0000256" key="10">
    <source>
        <dbReference type="PIRSR" id="PIRSR001191-2"/>
    </source>
</evidence>
<dbReference type="InterPro" id="IPR033739">
    <property type="entry name" value="M10A_MMP"/>
</dbReference>
<feature type="binding site" evidence="11">
    <location>
        <position position="484"/>
    </location>
    <ligand>
        <name>Ca(2+)</name>
        <dbReference type="ChEBI" id="CHEBI:29108"/>
        <label>4</label>
    </ligand>
</feature>
<keyword evidence="17" id="KW-1185">Reference proteome</keyword>
<dbReference type="InterPro" id="IPR002477">
    <property type="entry name" value="Peptidoglycan-bd-like"/>
</dbReference>
<evidence type="ECO:0000313" key="18">
    <source>
        <dbReference type="RefSeq" id="XP_035680641.1"/>
    </source>
</evidence>
<keyword evidence="3 10" id="KW-0479">Metal-binding</keyword>
<dbReference type="InterPro" id="IPR021190">
    <property type="entry name" value="Pept_M10A"/>
</dbReference>
<evidence type="ECO:0000256" key="8">
    <source>
        <dbReference type="ARBA" id="ARBA00023145"/>
    </source>
</evidence>
<evidence type="ECO:0000256" key="3">
    <source>
        <dbReference type="ARBA" id="ARBA00022723"/>
    </source>
</evidence>
<feature type="active site" evidence="9">
    <location>
        <position position="262"/>
    </location>
</feature>
<dbReference type="GO" id="GO:0030574">
    <property type="term" value="P:collagen catabolic process"/>
    <property type="evidence" value="ECO:0000318"/>
    <property type="project" value="GO_Central"/>
</dbReference>
<dbReference type="Gene3D" id="3.40.390.10">
    <property type="entry name" value="Collagenase (Catalytic Domain)"/>
    <property type="match status" value="1"/>
</dbReference>
<feature type="binding site" description="in inhibited form" evidence="11">
    <location>
        <position position="98"/>
    </location>
    <ligand>
        <name>Zn(2+)</name>
        <dbReference type="ChEBI" id="CHEBI:29105"/>
        <label>2</label>
        <note>catalytic</note>
    </ligand>
</feature>
<dbReference type="InterPro" id="IPR006026">
    <property type="entry name" value="Peptidase_Metallo"/>
</dbReference>
<dbReference type="GO" id="GO:0030198">
    <property type="term" value="P:extracellular matrix organization"/>
    <property type="evidence" value="ECO:0000318"/>
    <property type="project" value="GO_Central"/>
</dbReference>
<proteinExistence type="inferred from homology"/>
<dbReference type="Gene3D" id="2.110.10.10">
    <property type="entry name" value="Hemopexin-like domain"/>
    <property type="match status" value="1"/>
</dbReference>
<feature type="region of interest" description="Disordered" evidence="14">
    <location>
        <begin position="537"/>
        <end position="565"/>
    </location>
</feature>
<evidence type="ECO:0000256" key="5">
    <source>
        <dbReference type="ARBA" id="ARBA00022801"/>
    </source>
</evidence>
<feature type="binding site" evidence="11">
    <location>
        <position position="203"/>
    </location>
    <ligand>
        <name>Zn(2+)</name>
        <dbReference type="ChEBI" id="CHEBI:29105"/>
        <label>1</label>
    </ligand>
</feature>
<evidence type="ECO:0000256" key="7">
    <source>
        <dbReference type="ARBA" id="ARBA00023049"/>
    </source>
</evidence>
<evidence type="ECO:0000256" key="12">
    <source>
        <dbReference type="PIRSR" id="PIRSR621190-4"/>
    </source>
</evidence>
<reference evidence="17" key="1">
    <citation type="journal article" date="2020" name="Nat. Ecol. Evol.">
        <title>Deeply conserved synteny resolves early events in vertebrate evolution.</title>
        <authorList>
            <person name="Simakov O."/>
            <person name="Marletaz F."/>
            <person name="Yue J.X."/>
            <person name="O'Connell B."/>
            <person name="Jenkins J."/>
            <person name="Brandt A."/>
            <person name="Calef R."/>
            <person name="Tung C.H."/>
            <person name="Huang T.K."/>
            <person name="Schmutz J."/>
            <person name="Satoh N."/>
            <person name="Yu J.K."/>
            <person name="Putnam N.H."/>
            <person name="Green R.E."/>
            <person name="Rokhsar D.S."/>
        </authorList>
    </citation>
    <scope>NUCLEOTIDE SEQUENCE [LARGE SCALE GENOMIC DNA]</scope>
    <source>
        <strain evidence="17">S238N-H82</strain>
    </source>
</reference>
<dbReference type="OrthoDB" id="406838at2759"/>
<keyword evidence="15" id="KW-0732">Signal</keyword>
<feature type="binding site" evidence="11">
    <location>
        <position position="211"/>
    </location>
    <ligand>
        <name>Ca(2+)</name>
        <dbReference type="ChEBI" id="CHEBI:29108"/>
        <label>3</label>
    </ligand>
</feature>
<dbReference type="PANTHER" id="PTHR10201">
    <property type="entry name" value="MATRIX METALLOPROTEINASE"/>
    <property type="match status" value="1"/>
</dbReference>
<dbReference type="InterPro" id="IPR000585">
    <property type="entry name" value="Hemopexin-like_dom"/>
</dbReference>
<feature type="binding site" evidence="11">
    <location>
        <position position="439"/>
    </location>
    <ligand>
        <name>Ca(2+)</name>
        <dbReference type="ChEBI" id="CHEBI:29108"/>
        <label>5</label>
    </ligand>
</feature>
<dbReference type="SUPFAM" id="SSF50923">
    <property type="entry name" value="Hemopexin-like domain"/>
    <property type="match status" value="1"/>
</dbReference>
<feature type="binding site" evidence="11">
    <location>
        <position position="227"/>
    </location>
    <ligand>
        <name>Ca(2+)</name>
        <dbReference type="ChEBI" id="CHEBI:29108"/>
        <label>2</label>
    </ligand>
</feature>
<feature type="binding site" evidence="11">
    <location>
        <position position="391"/>
    </location>
    <ligand>
        <name>Ca(2+)</name>
        <dbReference type="ChEBI" id="CHEBI:29108"/>
        <label>4</label>
    </ligand>
</feature>
<dbReference type="GeneID" id="118418696"/>
<evidence type="ECO:0000256" key="14">
    <source>
        <dbReference type="SAM" id="MobiDB-lite"/>
    </source>
</evidence>
<feature type="binding site" evidence="10">
    <location>
        <position position="261"/>
    </location>
    <ligand>
        <name>Zn(2+)</name>
        <dbReference type="ChEBI" id="CHEBI:29105"/>
        <label>2</label>
        <note>catalytic</note>
    </ligand>
</feature>
<gene>
    <name evidence="18" type="primary">LOC118418696</name>
</gene>
<sequence>MELPETLYCVLLGLAALVLRAVPTPVPLTTVRPTVNPQQGLKYLQKFGYLPSASGQTGGLQAQGNLNKAIRQFQRFAHINITGELDEATLEMMTKERCGVADIVGTANSARKRRYAIQEGNLSLSPSADITQPYDYVSYQGSRWRKHDLTYRISAYTQDLPAFEVESAVEKAFQVWARHTPLTFTRIYWGRPDLDVKFSVGEHGDGNPFDGSGGELAHAFFPQYGGDAHFDDGETWTVRTPGGDPLCINSTCTDLFIVAAHEFGHSLGLGHSDVRGSLMAPFYQGYTPAFTLPPDDVEGIQNLYGVADIDRPSPHPRPRPPSNDVDVPDYDARGTVDPTTCSGHLDAITRTKNGSTYAFAGEFFWRLNDIGPDPGYPMRINDIWGVSGPIDAALFWPSTGKTYLIQGERYWRFTNAVLDEGYPASMERFRGVPTHVDAAFEWGRNGKTYFIKGNQYWRYSKGWGVDDGYPQPLSVWTGLPDRIDAAFQWKNGKTYFFQGGRYWRFDDDNLRVAESDPQYPRSTAEWWLGCPLQQEPDWVGSQDGEAPGTDSTDQPADGAKDQMNGLVGGSDASRVSWRGSLTSLCVLLSLWFSRTIQNAH</sequence>
<feature type="region of interest" description="Disordered" evidence="14">
    <location>
        <begin position="308"/>
        <end position="329"/>
    </location>
</feature>
<keyword evidence="11" id="KW-0106">Calcium</keyword>
<feature type="binding site" evidence="11">
    <location>
        <position position="218"/>
    </location>
    <ligand>
        <name>Zn(2+)</name>
        <dbReference type="ChEBI" id="CHEBI:29105"/>
        <label>1</label>
    </ligand>
</feature>
<dbReference type="GO" id="GO:0005615">
    <property type="term" value="C:extracellular space"/>
    <property type="evidence" value="ECO:0000318"/>
    <property type="project" value="GO_Central"/>
</dbReference>
<dbReference type="RefSeq" id="XP_035680641.1">
    <property type="nucleotide sequence ID" value="XM_035824748.1"/>
</dbReference>
<dbReference type="Pfam" id="PF00413">
    <property type="entry name" value="Peptidase_M10"/>
    <property type="match status" value="1"/>
</dbReference>
<keyword evidence="4" id="KW-0677">Repeat</keyword>
<evidence type="ECO:0000256" key="2">
    <source>
        <dbReference type="ARBA" id="ARBA00022670"/>
    </source>
</evidence>
<dbReference type="InterPro" id="IPR024079">
    <property type="entry name" value="MetalloPept_cat_dom_sf"/>
</dbReference>
<dbReference type="InterPro" id="IPR036365">
    <property type="entry name" value="PGBD-like_sf"/>
</dbReference>
<dbReference type="AlphaFoldDB" id="A0A9J7MVQ7"/>
<evidence type="ECO:0000313" key="17">
    <source>
        <dbReference type="Proteomes" id="UP000001554"/>
    </source>
</evidence>
<feature type="repeat" description="Hemopexin" evidence="13">
    <location>
        <begin position="480"/>
        <end position="530"/>
    </location>
</feature>
<dbReference type="GO" id="GO:0008270">
    <property type="term" value="F:zinc ion binding"/>
    <property type="evidence" value="ECO:0007669"/>
    <property type="project" value="InterPro"/>
</dbReference>
<keyword evidence="5" id="KW-0378">Hydrolase</keyword>
<evidence type="ECO:0000256" key="9">
    <source>
        <dbReference type="PIRSR" id="PIRSR001191-1"/>
    </source>
</evidence>
<evidence type="ECO:0000256" key="11">
    <source>
        <dbReference type="PIRSR" id="PIRSR621190-2"/>
    </source>
</evidence>
<feature type="binding site" evidence="11">
    <location>
        <position position="232"/>
    </location>
    <ligand>
        <name>Ca(2+)</name>
        <dbReference type="ChEBI" id="CHEBI:29108"/>
        <label>1</label>
    </ligand>
</feature>
<feature type="binding site" evidence="11">
    <location>
        <position position="234"/>
    </location>
    <ligand>
        <name>Ca(2+)</name>
        <dbReference type="ChEBI" id="CHEBI:29108"/>
        <label>3</label>
    </ligand>
</feature>
<feature type="binding site" evidence="11">
    <location>
        <position position="348"/>
    </location>
    <ligand>
        <name>Ca(2+)</name>
        <dbReference type="ChEBI" id="CHEBI:29108"/>
        <label>5</label>
    </ligand>
</feature>
<dbReference type="KEGG" id="bfo:118418696"/>
<dbReference type="SUPFAM" id="SSF47090">
    <property type="entry name" value="PGBD-like"/>
    <property type="match status" value="1"/>
</dbReference>
<reference evidence="18" key="2">
    <citation type="submission" date="2025-08" db="UniProtKB">
        <authorList>
            <consortium name="RefSeq"/>
        </authorList>
    </citation>
    <scope>IDENTIFICATION</scope>
    <source>
        <strain evidence="18">S238N-H82</strain>
        <tissue evidence="18">Testes</tissue>
    </source>
</reference>
<feature type="binding site" evidence="11">
    <location>
        <position position="159"/>
    </location>
    <ligand>
        <name>Ca(2+)</name>
        <dbReference type="ChEBI" id="CHEBI:29108"/>
        <label>1</label>
    </ligand>
</feature>
<comment type="similarity">
    <text evidence="1">Belongs to the peptidase M10A family.</text>
</comment>
<feature type="chain" id="PRO_5039946317" evidence="15">
    <location>
        <begin position="22"/>
        <end position="600"/>
    </location>
</feature>
<feature type="binding site" evidence="11">
    <location>
        <position position="393"/>
    </location>
    <ligand>
        <name>Ca(2+)</name>
        <dbReference type="ChEBI" id="CHEBI:29108"/>
        <label>5</label>
    </ligand>
</feature>
<evidence type="ECO:0000256" key="4">
    <source>
        <dbReference type="ARBA" id="ARBA00022737"/>
    </source>
</evidence>
<dbReference type="SMART" id="SM00235">
    <property type="entry name" value="ZnMc"/>
    <property type="match status" value="1"/>
</dbReference>
<feature type="binding site" evidence="10">
    <location>
        <position position="271"/>
    </location>
    <ligand>
        <name>Zn(2+)</name>
        <dbReference type="ChEBI" id="CHEBI:29105"/>
        <label>2</label>
        <note>catalytic</note>
    </ligand>
</feature>
<feature type="binding site" evidence="11">
    <location>
        <position position="229"/>
    </location>
    <ligand>
        <name>Zn(2+)</name>
        <dbReference type="ChEBI" id="CHEBI:29105"/>
        <label>1</label>
    </ligand>
</feature>
<dbReference type="OMA" id="PFYKGYQ"/>
<dbReference type="CDD" id="cd04278">
    <property type="entry name" value="ZnMc_MMP"/>
    <property type="match status" value="1"/>
</dbReference>
<feature type="binding site" evidence="11">
    <location>
        <position position="346"/>
    </location>
    <ligand>
        <name>Ca(2+)</name>
        <dbReference type="ChEBI" id="CHEBI:29108"/>
        <label>4</label>
    </ligand>
</feature>
<comment type="cofactor">
    <cofactor evidence="11">
        <name>Ca(2+)</name>
        <dbReference type="ChEBI" id="CHEBI:29108"/>
    </cofactor>
    <text evidence="11">Can bind about 5 Ca(2+) ions per subunit.</text>
</comment>
<dbReference type="GO" id="GO:0031012">
    <property type="term" value="C:extracellular matrix"/>
    <property type="evidence" value="ECO:0007669"/>
    <property type="project" value="InterPro"/>
</dbReference>
<dbReference type="InterPro" id="IPR036375">
    <property type="entry name" value="Hemopexin-like_dom_sf"/>
</dbReference>
<feature type="binding site" evidence="11">
    <location>
        <position position="210"/>
    </location>
    <ligand>
        <name>Ca(2+)</name>
        <dbReference type="ChEBI" id="CHEBI:29108"/>
        <label>3</label>
    </ligand>
</feature>
<dbReference type="PRINTS" id="PR00138">
    <property type="entry name" value="MATRIXIN"/>
</dbReference>
<feature type="binding site" evidence="10">
    <location>
        <position position="265"/>
    </location>
    <ligand>
        <name>Zn(2+)</name>
        <dbReference type="ChEBI" id="CHEBI:29105"/>
        <label>2</label>
        <note>catalytic</note>
    </ligand>
</feature>
<dbReference type="Pfam" id="PF01471">
    <property type="entry name" value="PG_binding_1"/>
    <property type="match status" value="1"/>
</dbReference>
<feature type="repeat" description="Hemopexin" evidence="13">
    <location>
        <begin position="433"/>
        <end position="479"/>
    </location>
</feature>
<feature type="domain" description="Peptidase metallopeptidase" evidence="16">
    <location>
        <begin position="140"/>
        <end position="306"/>
    </location>
</feature>
<dbReference type="Proteomes" id="UP000001554">
    <property type="component" value="Chromosome 6"/>
</dbReference>
<feature type="binding site" evidence="11">
    <location>
        <position position="225"/>
    </location>
    <ligand>
        <name>Ca(2+)</name>
        <dbReference type="ChEBI" id="CHEBI:29108"/>
        <label>2</label>
    </ligand>
</feature>
<feature type="signal peptide" evidence="15">
    <location>
        <begin position="1"/>
        <end position="21"/>
    </location>
</feature>
<evidence type="ECO:0000256" key="1">
    <source>
        <dbReference type="ARBA" id="ARBA00010370"/>
    </source>
</evidence>
<feature type="binding site" evidence="11">
    <location>
        <position position="279"/>
    </location>
    <ligand>
        <name>Zn(2+)</name>
        <dbReference type="ChEBI" id="CHEBI:29105"/>
        <label>2</label>
        <note>catalytic</note>
    </ligand>
</feature>